<protein>
    <submittedName>
        <fullName evidence="2">Uncharacterized protein</fullName>
    </submittedName>
</protein>
<proteinExistence type="predicted"/>
<name>A0ABN9G3A1_9NEOB</name>
<dbReference type="EMBL" id="CATNWA010017721">
    <property type="protein sequence ID" value="CAI9602670.1"/>
    <property type="molecule type" value="Genomic_DNA"/>
</dbReference>
<feature type="region of interest" description="Disordered" evidence="1">
    <location>
        <begin position="32"/>
        <end position="87"/>
    </location>
</feature>
<organism evidence="2 3">
    <name type="scientific">Staurois parvus</name>
    <dbReference type="NCBI Taxonomy" id="386267"/>
    <lineage>
        <taxon>Eukaryota</taxon>
        <taxon>Metazoa</taxon>
        <taxon>Chordata</taxon>
        <taxon>Craniata</taxon>
        <taxon>Vertebrata</taxon>
        <taxon>Euteleostomi</taxon>
        <taxon>Amphibia</taxon>
        <taxon>Batrachia</taxon>
        <taxon>Anura</taxon>
        <taxon>Neobatrachia</taxon>
        <taxon>Ranoidea</taxon>
        <taxon>Ranidae</taxon>
        <taxon>Staurois</taxon>
    </lineage>
</organism>
<evidence type="ECO:0000256" key="1">
    <source>
        <dbReference type="SAM" id="MobiDB-lite"/>
    </source>
</evidence>
<evidence type="ECO:0000313" key="2">
    <source>
        <dbReference type="EMBL" id="CAI9602670.1"/>
    </source>
</evidence>
<reference evidence="2" key="1">
    <citation type="submission" date="2023-05" db="EMBL/GenBank/DDBJ databases">
        <authorList>
            <person name="Stuckert A."/>
        </authorList>
    </citation>
    <scope>NUCLEOTIDE SEQUENCE</scope>
</reference>
<comment type="caution">
    <text evidence="2">The sequence shown here is derived from an EMBL/GenBank/DDBJ whole genome shotgun (WGS) entry which is preliminary data.</text>
</comment>
<keyword evidence="3" id="KW-1185">Reference proteome</keyword>
<evidence type="ECO:0000313" key="3">
    <source>
        <dbReference type="Proteomes" id="UP001162483"/>
    </source>
</evidence>
<gene>
    <name evidence="2" type="ORF">SPARVUS_LOCUS13164872</name>
</gene>
<accession>A0ABN9G3A1</accession>
<dbReference type="Proteomes" id="UP001162483">
    <property type="component" value="Unassembled WGS sequence"/>
</dbReference>
<feature type="non-terminal residue" evidence="2">
    <location>
        <position position="1"/>
    </location>
</feature>
<sequence length="87" mass="9141">PDYSLPAALYRTDPTVTDPACLTLHLLIHPSIPPGSPDLLTSGSSPWEPLANTPTTDRRTQEPRPGLRGTPSPSPPSGALVNKYSGA</sequence>